<evidence type="ECO:0000256" key="1">
    <source>
        <dbReference type="SAM" id="MobiDB-lite"/>
    </source>
</evidence>
<dbReference type="InterPro" id="IPR015943">
    <property type="entry name" value="WD40/YVTN_repeat-like_dom_sf"/>
</dbReference>
<dbReference type="PANTHER" id="PTHR34512">
    <property type="entry name" value="CELL SURFACE PROTEIN"/>
    <property type="match status" value="1"/>
</dbReference>
<accession>A0A1H3E9K8</accession>
<dbReference type="InterPro" id="IPR002372">
    <property type="entry name" value="PQQ_rpt_dom"/>
</dbReference>
<organism evidence="3 4">
    <name type="scientific">Halopenitus persicus</name>
    <dbReference type="NCBI Taxonomy" id="1048396"/>
    <lineage>
        <taxon>Archaea</taxon>
        <taxon>Methanobacteriati</taxon>
        <taxon>Methanobacteriota</taxon>
        <taxon>Stenosarchaea group</taxon>
        <taxon>Halobacteria</taxon>
        <taxon>Halobacteriales</taxon>
        <taxon>Haloferacaceae</taxon>
        <taxon>Halopenitus</taxon>
    </lineage>
</organism>
<reference evidence="4" key="1">
    <citation type="submission" date="2016-10" db="EMBL/GenBank/DDBJ databases">
        <authorList>
            <person name="Varghese N."/>
            <person name="Submissions S."/>
        </authorList>
    </citation>
    <scope>NUCLEOTIDE SEQUENCE [LARGE SCALE GENOMIC DNA]</scope>
    <source>
        <strain evidence="4">DC30,IBRC 10041,KCTC 4046</strain>
    </source>
</reference>
<name>A0A1H3E9K8_9EURY</name>
<dbReference type="PANTHER" id="PTHR34512:SF30">
    <property type="entry name" value="OUTER MEMBRANE PROTEIN ASSEMBLY FACTOR BAMB"/>
    <property type="match status" value="1"/>
</dbReference>
<dbReference type="InterPro" id="IPR006311">
    <property type="entry name" value="TAT_signal"/>
</dbReference>
<dbReference type="AlphaFoldDB" id="A0A1H3E9K8"/>
<sequence>MSAPDDPPSGDVPASRRAFLAAVGTGAAAGLAGCSALQPDDEPAPYHHGDWRTFGAGPRNHNRVDGGTPEPVGFDRLAPGDWTHVPPVVQDGTVYFAAGREVRALSPAAAVPDREAWSQSLNAEVSGAPALDPDRDRLYVPTRTVRTTDAPDPAPASLTALSMRDGALAGSVRVGDRATYGVTVADGDCYVRSATACVRLDPDGGERWRRPLDPLIYDEYNLGDSTATQIAPAVAGDAVFVPDRDALVCIDRERGTERWRVPVDTPYAAAVVDPGGVIQTGWRETVAVDLAGEVRWRRDLHSRAPVAVGDGDVYVAAHDLHELDPASGETTWQAHLPSEGTAAPVVTDDDVLVASGDLRAYRRDRDGLLTPDRVRWRYDGVHATTYASPVIAAGRVLVASPTGLVAVRAVDAPNGSE</sequence>
<dbReference type="Gene3D" id="2.40.128.630">
    <property type="match status" value="1"/>
</dbReference>
<dbReference type="EMBL" id="FNPC01000001">
    <property type="protein sequence ID" value="SDX74604.1"/>
    <property type="molecule type" value="Genomic_DNA"/>
</dbReference>
<dbReference type="OrthoDB" id="8638at2157"/>
<evidence type="ECO:0000313" key="4">
    <source>
        <dbReference type="Proteomes" id="UP000199079"/>
    </source>
</evidence>
<dbReference type="Pfam" id="PF13360">
    <property type="entry name" value="PQQ_2"/>
    <property type="match status" value="2"/>
</dbReference>
<feature type="domain" description="Pyrrolo-quinoline quinone repeat" evidence="2">
    <location>
        <begin position="285"/>
        <end position="411"/>
    </location>
</feature>
<dbReference type="PROSITE" id="PS51318">
    <property type="entry name" value="TAT"/>
    <property type="match status" value="1"/>
</dbReference>
<dbReference type="Proteomes" id="UP000199079">
    <property type="component" value="Unassembled WGS sequence"/>
</dbReference>
<feature type="region of interest" description="Disordered" evidence="1">
    <location>
        <begin position="34"/>
        <end position="69"/>
    </location>
</feature>
<dbReference type="InterPro" id="IPR011047">
    <property type="entry name" value="Quinoprotein_ADH-like_sf"/>
</dbReference>
<dbReference type="RefSeq" id="WP_092730417.1">
    <property type="nucleotide sequence ID" value="NZ_FNPC01000001.1"/>
</dbReference>
<dbReference type="SMART" id="SM00564">
    <property type="entry name" value="PQQ"/>
    <property type="match status" value="6"/>
</dbReference>
<feature type="domain" description="Pyrrolo-quinoline quinone repeat" evidence="2">
    <location>
        <begin position="199"/>
        <end position="272"/>
    </location>
</feature>
<gene>
    <name evidence="3" type="ORF">SAMN05216564_101317</name>
</gene>
<keyword evidence="4" id="KW-1185">Reference proteome</keyword>
<dbReference type="SUPFAM" id="SSF50998">
    <property type="entry name" value="Quinoprotein alcohol dehydrogenase-like"/>
    <property type="match status" value="2"/>
</dbReference>
<evidence type="ECO:0000313" key="3">
    <source>
        <dbReference type="EMBL" id="SDX74604.1"/>
    </source>
</evidence>
<evidence type="ECO:0000259" key="2">
    <source>
        <dbReference type="Pfam" id="PF13360"/>
    </source>
</evidence>
<proteinExistence type="predicted"/>
<dbReference type="Gene3D" id="2.130.10.10">
    <property type="entry name" value="YVTN repeat-like/Quinoprotein amine dehydrogenase"/>
    <property type="match status" value="1"/>
</dbReference>
<protein>
    <submittedName>
        <fullName evidence="3">Outer membrane protein assembly factor BamB, contains PQQ-like beta-propeller repeat</fullName>
    </submittedName>
</protein>
<dbReference type="InterPro" id="IPR018391">
    <property type="entry name" value="PQQ_b-propeller_rpt"/>
</dbReference>